<dbReference type="PANTHER" id="PTHR43793:SF1">
    <property type="entry name" value="FAD SYNTHASE"/>
    <property type="match status" value="1"/>
</dbReference>
<evidence type="ECO:0000259" key="3">
    <source>
        <dbReference type="Pfam" id="PF01467"/>
    </source>
</evidence>
<dbReference type="InterPro" id="IPR029063">
    <property type="entry name" value="SAM-dependent_MTases_sf"/>
</dbReference>
<protein>
    <submittedName>
        <fullName evidence="4">Glycerol-3-phosphate cytidylyltransferase</fullName>
        <ecNumber evidence="4">2.7.7.39</ecNumber>
    </submittedName>
</protein>
<name>A0A6N2W278_9FIRM</name>
<evidence type="ECO:0000313" key="4">
    <source>
        <dbReference type="EMBL" id="VYT36655.1"/>
    </source>
</evidence>
<dbReference type="NCBIfam" id="TIGR00125">
    <property type="entry name" value="cyt_tran_rel"/>
    <property type="match status" value="1"/>
</dbReference>
<evidence type="ECO:0000256" key="2">
    <source>
        <dbReference type="ARBA" id="ARBA00022695"/>
    </source>
</evidence>
<dbReference type="SUPFAM" id="SSF53335">
    <property type="entry name" value="S-adenosyl-L-methionine-dependent methyltransferases"/>
    <property type="match status" value="1"/>
</dbReference>
<dbReference type="Pfam" id="PF01467">
    <property type="entry name" value="CTP_transf_like"/>
    <property type="match status" value="1"/>
</dbReference>
<dbReference type="EMBL" id="CACRTF010000014">
    <property type="protein sequence ID" value="VYT36655.1"/>
    <property type="molecule type" value="Genomic_DNA"/>
</dbReference>
<sequence>MTAQEIIKELPKGLIKWYEFKKGTRALYIMGHGNLDQSLKESLMECGLYVECAAMDEVDGWAADEMGARTVDGFYDRTLSGYEYILMSSAVEQAEPEAGLIKLLKKVRTLLKKDGKLFLITENRMAVRYFCGDKDPFTGRNFDGIENYKRVSAFDNKRLAGRLYSKAELTGILEQAGFPYHRFYSVFPDITSPQILFAEDYTPDEELDIRIFPQYHSPDTVFLEEENLYTSMIQNGLFHKMANGFLIECSLEAICSNASQITVSTERGKENALCTIIVRDGKVIKKPLYAEGRRKLGKLWENNCYLQRHGVRMIEGSLVDGTFVMPFVDGMSMVKHFRQLMAENKNEFLRQFDCLWNLILHSSEHVAYDAVDWDHFNPRWDEERNELKQKKIDRSRWKKVAFGSDEDREALGAVLERGYIDLVLLNGFVVNGEYVFFDQELYVKNLPAKAIMLRNIDLLYHGDTRMEVILPRKQLLERYKLDRCIEIYYAHIGHFLNKLRNDDILYSYHLAHRRNHEIVHSNRQRMNYSAQEYQRLFVDIFKNLDNKKLYLFGSGNFARKFLALYRDEYEIARVIDNNETKWGTAIEGIEIAAPSVLEGLDAGTYKVIICIKNYVGAFRQVRDLGAINIGIYDPNTEYPRRQGNVFNGPLSGTQVKKKYHIGYAAGVFDLFHVGHLNLLRRAKEQCDYLIVGVVTDEGVRRNKQTDSVIPFMERLAMVQACRYVDEAVEIPFEFCDTKDAYLKYQFDAQFSGSDYARDPAWLKKREFLREHGAELVFLSYTESTSSTKIKEMINRKLL</sequence>
<gene>
    <name evidence="4" type="primary">tagD_2</name>
    <name evidence="4" type="ORF">CBLFYP116_03239</name>
</gene>
<dbReference type="Gene3D" id="3.40.50.150">
    <property type="entry name" value="Vaccinia Virus protein VP39"/>
    <property type="match status" value="1"/>
</dbReference>
<feature type="domain" description="Cytidyltransferase-like" evidence="3">
    <location>
        <begin position="664"/>
        <end position="791"/>
    </location>
</feature>
<keyword evidence="2 4" id="KW-0548">Nucleotidyltransferase</keyword>
<dbReference type="PANTHER" id="PTHR43793">
    <property type="entry name" value="FAD SYNTHASE"/>
    <property type="match status" value="1"/>
</dbReference>
<dbReference type="EC" id="2.7.7.39" evidence="4"/>
<dbReference type="InterPro" id="IPR050385">
    <property type="entry name" value="Archaeal_FAD_synthase"/>
</dbReference>
<reference evidence="4" key="1">
    <citation type="submission" date="2019-11" db="EMBL/GenBank/DDBJ databases">
        <authorList>
            <person name="Feng L."/>
        </authorList>
    </citation>
    <scope>NUCLEOTIDE SEQUENCE</scope>
    <source>
        <strain evidence="4">CbolteaeLFYP116</strain>
    </source>
</reference>
<dbReference type="AlphaFoldDB" id="A0A6N2W278"/>
<dbReference type="RefSeq" id="WP_002577837.1">
    <property type="nucleotide sequence ID" value="NZ_BAABZS010000001.1"/>
</dbReference>
<dbReference type="GeneID" id="23116339"/>
<keyword evidence="1 4" id="KW-0808">Transferase</keyword>
<dbReference type="SUPFAM" id="SSF52374">
    <property type="entry name" value="Nucleotidylyl transferase"/>
    <property type="match status" value="1"/>
</dbReference>
<dbReference type="InterPro" id="IPR004821">
    <property type="entry name" value="Cyt_trans-like"/>
</dbReference>
<dbReference type="InterPro" id="IPR014729">
    <property type="entry name" value="Rossmann-like_a/b/a_fold"/>
</dbReference>
<dbReference type="Gene3D" id="3.40.50.620">
    <property type="entry name" value="HUPs"/>
    <property type="match status" value="1"/>
</dbReference>
<proteinExistence type="predicted"/>
<organism evidence="4">
    <name type="scientific">Enterocloster bolteae</name>
    <dbReference type="NCBI Taxonomy" id="208479"/>
    <lineage>
        <taxon>Bacteria</taxon>
        <taxon>Bacillati</taxon>
        <taxon>Bacillota</taxon>
        <taxon>Clostridia</taxon>
        <taxon>Lachnospirales</taxon>
        <taxon>Lachnospiraceae</taxon>
        <taxon>Enterocloster</taxon>
    </lineage>
</organism>
<accession>A0A6N2W278</accession>
<dbReference type="GO" id="GO:0047348">
    <property type="term" value="F:glycerol-3-phosphate cytidylyltransferase activity"/>
    <property type="evidence" value="ECO:0007669"/>
    <property type="project" value="UniProtKB-EC"/>
</dbReference>
<evidence type="ECO:0000256" key="1">
    <source>
        <dbReference type="ARBA" id="ARBA00022679"/>
    </source>
</evidence>